<feature type="transmembrane region" description="Helical" evidence="4">
    <location>
        <begin position="65"/>
        <end position="85"/>
    </location>
</feature>
<feature type="domain" description="HTH araC/xylS-type" evidence="5">
    <location>
        <begin position="235"/>
        <end position="336"/>
    </location>
</feature>
<reference evidence="7" key="1">
    <citation type="journal article" date="2019" name="Int. J. Syst. Evol. Microbiol.">
        <title>The Global Catalogue of Microorganisms (GCM) 10K type strain sequencing project: providing services to taxonomists for standard genome sequencing and annotation.</title>
        <authorList>
            <consortium name="The Broad Institute Genomics Platform"/>
            <consortium name="The Broad Institute Genome Sequencing Center for Infectious Disease"/>
            <person name="Wu L."/>
            <person name="Ma J."/>
        </authorList>
    </citation>
    <scope>NUCLEOTIDE SEQUENCE [LARGE SCALE GENOMIC DNA]</scope>
    <source>
        <strain evidence="7">KCTC 52368</strain>
    </source>
</reference>
<keyword evidence="3" id="KW-0804">Transcription</keyword>
<evidence type="ECO:0000256" key="4">
    <source>
        <dbReference type="SAM" id="Phobius"/>
    </source>
</evidence>
<evidence type="ECO:0000259" key="5">
    <source>
        <dbReference type="PROSITE" id="PS01124"/>
    </source>
</evidence>
<gene>
    <name evidence="6" type="ORF">ACFSQJ_17240</name>
</gene>
<keyword evidence="1" id="KW-0805">Transcription regulation</keyword>
<dbReference type="PROSITE" id="PS00041">
    <property type="entry name" value="HTH_ARAC_FAMILY_1"/>
    <property type="match status" value="1"/>
</dbReference>
<evidence type="ECO:0000256" key="1">
    <source>
        <dbReference type="ARBA" id="ARBA00023015"/>
    </source>
</evidence>
<evidence type="ECO:0000313" key="7">
    <source>
        <dbReference type="Proteomes" id="UP001597526"/>
    </source>
</evidence>
<evidence type="ECO:0000313" key="6">
    <source>
        <dbReference type="EMBL" id="MFD2588675.1"/>
    </source>
</evidence>
<name>A0ABW5N1R1_9FLAO</name>
<sequence length="340" mass="39628">MDFTLIGIFLCGAGTIQSIFLSIFFFFSKKLERQERILLGLLFLLISLRLIKSIGWYFFKIENNIFLNIGFAAHAFIVPVLLCYLSKRLQSNKLNRWVISLLFVPPLALFLTIPFLTLNNFWYQGGYTALLYLTVGYLIIGGFFLKRIYQENGKSLRMIIILFVAIGLFCLLYFTNYVLGIHEYITGPILYALVIYATSYFLFRNKELLTVKVESKYQNINITKNQAEIYSKAIEKVMMDERPYLDGDFNLGMLAEYTKTPKHLLSLVFSTIFQQSFSSFTNAYRIKEAEKLLKDEKYQNKKIEIVAYDSGFNSVSTFNTAFRKFNKCSPSEYRKQYLEN</sequence>
<comment type="caution">
    <text evidence="6">The sequence shown here is derived from an EMBL/GenBank/DDBJ whole genome shotgun (WGS) entry which is preliminary data.</text>
</comment>
<keyword evidence="4" id="KW-0812">Transmembrane</keyword>
<feature type="transmembrane region" description="Helical" evidence="4">
    <location>
        <begin position="6"/>
        <end position="27"/>
    </location>
</feature>
<dbReference type="PANTHER" id="PTHR43280">
    <property type="entry name" value="ARAC-FAMILY TRANSCRIPTIONAL REGULATOR"/>
    <property type="match status" value="1"/>
</dbReference>
<protein>
    <submittedName>
        <fullName evidence="6">Helix-turn-helix domain-containing protein</fullName>
    </submittedName>
</protein>
<dbReference type="Gene3D" id="1.10.10.60">
    <property type="entry name" value="Homeodomain-like"/>
    <property type="match status" value="1"/>
</dbReference>
<feature type="transmembrane region" description="Helical" evidence="4">
    <location>
        <begin position="158"/>
        <end position="179"/>
    </location>
</feature>
<dbReference type="InterPro" id="IPR018062">
    <property type="entry name" value="HTH_AraC-typ_CS"/>
</dbReference>
<dbReference type="SUPFAM" id="SSF46689">
    <property type="entry name" value="Homeodomain-like"/>
    <property type="match status" value="1"/>
</dbReference>
<dbReference type="InterPro" id="IPR009057">
    <property type="entry name" value="Homeodomain-like_sf"/>
</dbReference>
<keyword evidence="7" id="KW-1185">Reference proteome</keyword>
<accession>A0ABW5N1R1</accession>
<keyword evidence="2" id="KW-0238">DNA-binding</keyword>
<dbReference type="SMART" id="SM00342">
    <property type="entry name" value="HTH_ARAC"/>
    <property type="match status" value="1"/>
</dbReference>
<keyword evidence="4" id="KW-1133">Transmembrane helix</keyword>
<dbReference type="EMBL" id="JBHULB010000081">
    <property type="protein sequence ID" value="MFD2588675.1"/>
    <property type="molecule type" value="Genomic_DNA"/>
</dbReference>
<evidence type="ECO:0000256" key="3">
    <source>
        <dbReference type="ARBA" id="ARBA00023163"/>
    </source>
</evidence>
<dbReference type="RefSeq" id="WP_377768166.1">
    <property type="nucleotide sequence ID" value="NZ_JBHULB010000081.1"/>
</dbReference>
<keyword evidence="4" id="KW-0472">Membrane</keyword>
<dbReference type="Proteomes" id="UP001597526">
    <property type="component" value="Unassembled WGS sequence"/>
</dbReference>
<evidence type="ECO:0000256" key="2">
    <source>
        <dbReference type="ARBA" id="ARBA00023125"/>
    </source>
</evidence>
<proteinExistence type="predicted"/>
<dbReference type="PANTHER" id="PTHR43280:SF29">
    <property type="entry name" value="ARAC-FAMILY TRANSCRIPTIONAL REGULATOR"/>
    <property type="match status" value="1"/>
</dbReference>
<dbReference type="Pfam" id="PF12833">
    <property type="entry name" value="HTH_18"/>
    <property type="match status" value="1"/>
</dbReference>
<feature type="transmembrane region" description="Helical" evidence="4">
    <location>
        <begin position="39"/>
        <end position="59"/>
    </location>
</feature>
<feature type="transmembrane region" description="Helical" evidence="4">
    <location>
        <begin position="97"/>
        <end position="117"/>
    </location>
</feature>
<dbReference type="PROSITE" id="PS01124">
    <property type="entry name" value="HTH_ARAC_FAMILY_2"/>
    <property type="match status" value="1"/>
</dbReference>
<dbReference type="InterPro" id="IPR018060">
    <property type="entry name" value="HTH_AraC"/>
</dbReference>
<organism evidence="6 7">
    <name type="scientific">Croceitalea marina</name>
    <dbReference type="NCBI Taxonomy" id="1775166"/>
    <lineage>
        <taxon>Bacteria</taxon>
        <taxon>Pseudomonadati</taxon>
        <taxon>Bacteroidota</taxon>
        <taxon>Flavobacteriia</taxon>
        <taxon>Flavobacteriales</taxon>
        <taxon>Flavobacteriaceae</taxon>
        <taxon>Croceitalea</taxon>
    </lineage>
</organism>
<feature type="transmembrane region" description="Helical" evidence="4">
    <location>
        <begin position="129"/>
        <end position="146"/>
    </location>
</feature>
<feature type="transmembrane region" description="Helical" evidence="4">
    <location>
        <begin position="185"/>
        <end position="203"/>
    </location>
</feature>